<name>A0AA88DF11_FICCA</name>
<gene>
    <name evidence="1" type="ORF">TIFTF001_021894</name>
</gene>
<protein>
    <submittedName>
        <fullName evidence="1">Uncharacterized protein</fullName>
    </submittedName>
</protein>
<organism evidence="1 2">
    <name type="scientific">Ficus carica</name>
    <name type="common">Common fig</name>
    <dbReference type="NCBI Taxonomy" id="3494"/>
    <lineage>
        <taxon>Eukaryota</taxon>
        <taxon>Viridiplantae</taxon>
        <taxon>Streptophyta</taxon>
        <taxon>Embryophyta</taxon>
        <taxon>Tracheophyta</taxon>
        <taxon>Spermatophyta</taxon>
        <taxon>Magnoliopsida</taxon>
        <taxon>eudicotyledons</taxon>
        <taxon>Gunneridae</taxon>
        <taxon>Pentapetalae</taxon>
        <taxon>rosids</taxon>
        <taxon>fabids</taxon>
        <taxon>Rosales</taxon>
        <taxon>Moraceae</taxon>
        <taxon>Ficeae</taxon>
        <taxon>Ficus</taxon>
    </lineage>
</organism>
<comment type="caution">
    <text evidence="1">The sequence shown here is derived from an EMBL/GenBank/DDBJ whole genome shotgun (WGS) entry which is preliminary data.</text>
</comment>
<evidence type="ECO:0000313" key="2">
    <source>
        <dbReference type="Proteomes" id="UP001187192"/>
    </source>
</evidence>
<keyword evidence="2" id="KW-1185">Reference proteome</keyword>
<accession>A0AA88DF11</accession>
<dbReference type="Proteomes" id="UP001187192">
    <property type="component" value="Unassembled WGS sequence"/>
</dbReference>
<evidence type="ECO:0000313" key="1">
    <source>
        <dbReference type="EMBL" id="GMN52752.1"/>
    </source>
</evidence>
<dbReference type="AlphaFoldDB" id="A0AA88DF11"/>
<reference evidence="1" key="1">
    <citation type="submission" date="2023-07" db="EMBL/GenBank/DDBJ databases">
        <title>draft genome sequence of fig (Ficus carica).</title>
        <authorList>
            <person name="Takahashi T."/>
            <person name="Nishimura K."/>
        </authorList>
    </citation>
    <scope>NUCLEOTIDE SEQUENCE</scope>
</reference>
<proteinExistence type="predicted"/>
<dbReference type="EMBL" id="BTGU01000043">
    <property type="protein sequence ID" value="GMN52752.1"/>
    <property type="molecule type" value="Genomic_DNA"/>
</dbReference>
<sequence>MLFFADLVVGTTKSDCEEHDVTGTAMATTGMELQQRQGPIHDGDVPRRGPSVLLRWQQQWVSGIWVFRLGFGS</sequence>